<dbReference type="AlphaFoldDB" id="D6TFF9"/>
<dbReference type="eggNOG" id="COG1733">
    <property type="taxonomic scope" value="Bacteria"/>
</dbReference>
<proteinExistence type="predicted"/>
<dbReference type="InterPro" id="IPR002577">
    <property type="entry name" value="HTH_HxlR"/>
</dbReference>
<comment type="caution">
    <text evidence="5">The sequence shown here is derived from an EMBL/GenBank/DDBJ whole genome shotgun (WGS) entry which is preliminary data.</text>
</comment>
<dbReference type="PANTHER" id="PTHR33204:SF33">
    <property type="entry name" value="TRANSCRIPTIONAL REGULATOR, MARR FAMILY"/>
    <property type="match status" value="1"/>
</dbReference>
<evidence type="ECO:0000313" key="5">
    <source>
        <dbReference type="EMBL" id="EFH88639.1"/>
    </source>
</evidence>
<keyword evidence="3" id="KW-0804">Transcription</keyword>
<evidence type="ECO:0000256" key="2">
    <source>
        <dbReference type="ARBA" id="ARBA00023125"/>
    </source>
</evidence>
<dbReference type="InterPro" id="IPR036390">
    <property type="entry name" value="WH_DNA-bd_sf"/>
</dbReference>
<evidence type="ECO:0000259" key="4">
    <source>
        <dbReference type="PROSITE" id="PS51118"/>
    </source>
</evidence>
<dbReference type="InParanoid" id="D6TFF9"/>
<evidence type="ECO:0000313" key="6">
    <source>
        <dbReference type="Proteomes" id="UP000004508"/>
    </source>
</evidence>
<organism evidence="5 6">
    <name type="scientific">Ktedonobacter racemifer DSM 44963</name>
    <dbReference type="NCBI Taxonomy" id="485913"/>
    <lineage>
        <taxon>Bacteria</taxon>
        <taxon>Bacillati</taxon>
        <taxon>Chloroflexota</taxon>
        <taxon>Ktedonobacteria</taxon>
        <taxon>Ktedonobacterales</taxon>
        <taxon>Ktedonobacteraceae</taxon>
        <taxon>Ktedonobacter</taxon>
    </lineage>
</organism>
<dbReference type="Proteomes" id="UP000004508">
    <property type="component" value="Unassembled WGS sequence"/>
</dbReference>
<evidence type="ECO:0000256" key="3">
    <source>
        <dbReference type="ARBA" id="ARBA00023163"/>
    </source>
</evidence>
<sequence length="132" mass="15163">MKGPQKSIVCPSPSRRRYGCGVEATLDLIGGKWKGLILFYLTYGTLRFNQLRRLLPEVTQRMLTLQLRELEEDGIVHREVYREIPPKVEYSLTPFGRSLEPILTQLSTWGDTYRQKIGDLNPTEVQDQPAEG</sequence>
<gene>
    <name evidence="5" type="ORF">Krac_10122</name>
</gene>
<dbReference type="Pfam" id="PF01638">
    <property type="entry name" value="HxlR"/>
    <property type="match status" value="1"/>
</dbReference>
<reference evidence="5 6" key="1">
    <citation type="journal article" date="2011" name="Stand. Genomic Sci.">
        <title>Non-contiguous finished genome sequence and contextual data of the filamentous soil bacterium Ktedonobacter racemifer type strain (SOSP1-21).</title>
        <authorList>
            <person name="Chang Y.J."/>
            <person name="Land M."/>
            <person name="Hauser L."/>
            <person name="Chertkov O."/>
            <person name="Del Rio T.G."/>
            <person name="Nolan M."/>
            <person name="Copeland A."/>
            <person name="Tice H."/>
            <person name="Cheng J.F."/>
            <person name="Lucas S."/>
            <person name="Han C."/>
            <person name="Goodwin L."/>
            <person name="Pitluck S."/>
            <person name="Ivanova N."/>
            <person name="Ovchinikova G."/>
            <person name="Pati A."/>
            <person name="Chen A."/>
            <person name="Palaniappan K."/>
            <person name="Mavromatis K."/>
            <person name="Liolios K."/>
            <person name="Brettin T."/>
            <person name="Fiebig A."/>
            <person name="Rohde M."/>
            <person name="Abt B."/>
            <person name="Goker M."/>
            <person name="Detter J.C."/>
            <person name="Woyke T."/>
            <person name="Bristow J."/>
            <person name="Eisen J.A."/>
            <person name="Markowitz V."/>
            <person name="Hugenholtz P."/>
            <person name="Kyrpides N.C."/>
            <person name="Klenk H.P."/>
            <person name="Lapidus A."/>
        </authorList>
    </citation>
    <scope>NUCLEOTIDE SEQUENCE [LARGE SCALE GENOMIC DNA]</scope>
    <source>
        <strain evidence="6">DSM 44963</strain>
    </source>
</reference>
<dbReference type="EMBL" id="ADVG01000001">
    <property type="protein sequence ID" value="EFH88639.1"/>
    <property type="molecule type" value="Genomic_DNA"/>
</dbReference>
<dbReference type="RefSeq" id="WP_007904745.1">
    <property type="nucleotide sequence ID" value="NZ_ADVG01000001.1"/>
</dbReference>
<dbReference type="SUPFAM" id="SSF46785">
    <property type="entry name" value="Winged helix' DNA-binding domain"/>
    <property type="match status" value="1"/>
</dbReference>
<dbReference type="Gene3D" id="1.10.10.10">
    <property type="entry name" value="Winged helix-like DNA-binding domain superfamily/Winged helix DNA-binding domain"/>
    <property type="match status" value="1"/>
</dbReference>
<name>D6TFF9_KTERA</name>
<keyword evidence="6" id="KW-1185">Reference proteome</keyword>
<keyword evidence="2" id="KW-0238">DNA-binding</keyword>
<protein>
    <submittedName>
        <fullName evidence="5">Transcriptional regulator, HxlR family</fullName>
    </submittedName>
</protein>
<dbReference type="PANTHER" id="PTHR33204">
    <property type="entry name" value="TRANSCRIPTIONAL REGULATOR, MARR FAMILY"/>
    <property type="match status" value="1"/>
</dbReference>
<dbReference type="GO" id="GO:0003677">
    <property type="term" value="F:DNA binding"/>
    <property type="evidence" value="ECO:0007669"/>
    <property type="project" value="UniProtKB-KW"/>
</dbReference>
<dbReference type="InterPro" id="IPR036388">
    <property type="entry name" value="WH-like_DNA-bd_sf"/>
</dbReference>
<dbReference type="PROSITE" id="PS51118">
    <property type="entry name" value="HTH_HXLR"/>
    <property type="match status" value="1"/>
</dbReference>
<accession>D6TFF9</accession>
<dbReference type="OrthoDB" id="9791143at2"/>
<evidence type="ECO:0000256" key="1">
    <source>
        <dbReference type="ARBA" id="ARBA00023015"/>
    </source>
</evidence>
<feature type="domain" description="HTH hxlR-type" evidence="4">
    <location>
        <begin position="20"/>
        <end position="118"/>
    </location>
</feature>
<keyword evidence="1" id="KW-0805">Transcription regulation</keyword>